<dbReference type="SUPFAM" id="SSF54373">
    <property type="entry name" value="FAD-linked reductases, C-terminal domain"/>
    <property type="match status" value="1"/>
</dbReference>
<dbReference type="Pfam" id="PF01494">
    <property type="entry name" value="FAD_binding_3"/>
    <property type="match status" value="1"/>
</dbReference>
<evidence type="ECO:0000259" key="6">
    <source>
        <dbReference type="Pfam" id="PF26311"/>
    </source>
</evidence>
<evidence type="ECO:0000313" key="9">
    <source>
        <dbReference type="Proteomes" id="UP000185608"/>
    </source>
</evidence>
<organism evidence="7 9">
    <name type="scientific">Halodesulfurarchaeum formicicum</name>
    <dbReference type="NCBI Taxonomy" id="1873524"/>
    <lineage>
        <taxon>Archaea</taxon>
        <taxon>Methanobacteriati</taxon>
        <taxon>Methanobacteriota</taxon>
        <taxon>Stenosarchaea group</taxon>
        <taxon>Halobacteria</taxon>
        <taxon>Halobacteriales</taxon>
        <taxon>Halobacteriaceae</taxon>
        <taxon>Halodesulfurarchaeum</taxon>
    </lineage>
</organism>
<dbReference type="PANTHER" id="PTHR43624:SF2">
    <property type="entry name" value="ELECTRON TRANSFER FLAVOPROTEIN-QUINONE OXIDOREDUCTASE YDIS-RELATED"/>
    <property type="match status" value="1"/>
</dbReference>
<dbReference type="Proteomes" id="UP000185608">
    <property type="component" value="Chromosome"/>
</dbReference>
<evidence type="ECO:0000256" key="2">
    <source>
        <dbReference type="ARBA" id="ARBA00022630"/>
    </source>
</evidence>
<evidence type="ECO:0000256" key="4">
    <source>
        <dbReference type="ARBA" id="ARBA00023002"/>
    </source>
</evidence>
<dbReference type="EMBL" id="CP016070">
    <property type="protein sequence ID" value="AOW79428.1"/>
    <property type="molecule type" value="Genomic_DNA"/>
</dbReference>
<reference evidence="10" key="2">
    <citation type="submission" date="2016-08" db="EMBL/GenBank/DDBJ databases">
        <title>Discovery of first anaerobic lithoheterotrophic haloarchae widely represented in hypersaline habitats.</title>
        <authorList>
            <person name="Sorokin D.Y."/>
            <person name="Kublanov I.V."/>
            <person name="Roman P."/>
            <person name="Sinninghe Damste J.S."/>
            <person name="Golyshin P.N."/>
            <person name="Rojo D."/>
            <person name="Ciordia S."/>
            <person name="Mena Md.C."/>
            <person name="Ferrer M."/>
            <person name="Smedile F."/>
            <person name="Messina E."/>
            <person name="La Cono V."/>
            <person name="Yakimov M.M."/>
        </authorList>
    </citation>
    <scope>NUCLEOTIDE SEQUENCE [LARGE SCALE GENOMIC DNA]</scope>
    <source>
        <strain evidence="10">HSR6</strain>
    </source>
</reference>
<name>A0A1D8S235_9EURY</name>
<dbReference type="KEGG" id="hhsr:HSR6_0213"/>
<dbReference type="STRING" id="1873524.HSR6_0213"/>
<dbReference type="Pfam" id="PF26311">
    <property type="entry name" value="ETF-QO_FixC_C"/>
    <property type="match status" value="1"/>
</dbReference>
<evidence type="ECO:0000313" key="10">
    <source>
        <dbReference type="Proteomes" id="UP000186165"/>
    </source>
</evidence>
<accession>A0A1D8S235</accession>
<keyword evidence="2" id="KW-0285">Flavoprotein</keyword>
<feature type="domain" description="FixC-like C-terminal" evidence="6">
    <location>
        <begin position="374"/>
        <end position="434"/>
    </location>
</feature>
<accession>A0A1J1AAU8</accession>
<dbReference type="OrthoDB" id="7950at2157"/>
<dbReference type="GeneID" id="30416736"/>
<dbReference type="RefSeq" id="WP_070364197.1">
    <property type="nucleotide sequence ID" value="NZ_CP016070.1"/>
</dbReference>
<evidence type="ECO:0000259" key="5">
    <source>
        <dbReference type="Pfam" id="PF01494"/>
    </source>
</evidence>
<dbReference type="GO" id="GO:0071949">
    <property type="term" value="F:FAD binding"/>
    <property type="evidence" value="ECO:0007669"/>
    <property type="project" value="InterPro"/>
</dbReference>
<dbReference type="Gene3D" id="3.50.50.60">
    <property type="entry name" value="FAD/NAD(P)-binding domain"/>
    <property type="match status" value="1"/>
</dbReference>
<dbReference type="KEGG" id="halh:HTSR_0226"/>
<dbReference type="InterPro" id="IPR039651">
    <property type="entry name" value="FixC-like"/>
</dbReference>
<sequence length="435" mass="47636">MVDFDVIVVGAGRAGTAAAYKLAEHGIDVALVERAKEAGMKNVTGGVLYGDVLSELVPEFPDQAPLGRHVVEHNVRILNEGTSIGISYRDPAILDEPNYTIQVGRFDQWFVKKAEEKGAVFIPETTVRDVSQRGEEVLVETDRTGGDLTCKAVVGADGVNTTVGRVAGIRETVRNENVGQSVKHVIDLDKSTINERFNLEPGEGAAYAFEGFPEGVPGLGYFLYTFESSIAVGAVASMSSLEKYGKQGYSGRGTPLYDLLDRFKELKAVKPLVEGGSTTEYQGILVPKYKYSNLPQRYDDRISLVGDAAGLTLNKGFTFRGLDFGIKSGMCAAEAAIGSDQNQDWDSFGQRYDKLLNNSYVMTEMKQHRGIPSVVENEKFFDEYPAVAREVLEHTFSTSGDASGLTWRQALRSLRKRDIKLRGVLADGWKAVRSF</sequence>
<comment type="cofactor">
    <cofactor evidence="1">
        <name>FAD</name>
        <dbReference type="ChEBI" id="CHEBI:57692"/>
    </cofactor>
</comment>
<dbReference type="Proteomes" id="UP000186165">
    <property type="component" value="Chromosome"/>
</dbReference>
<protein>
    <submittedName>
        <fullName evidence="7">FAD dependent oxidoreductase</fullName>
    </submittedName>
</protein>
<evidence type="ECO:0000313" key="7">
    <source>
        <dbReference type="EMBL" id="AOW79428.1"/>
    </source>
</evidence>
<evidence type="ECO:0000313" key="8">
    <source>
        <dbReference type="EMBL" id="APE94681.1"/>
    </source>
</evidence>
<dbReference type="AlphaFoldDB" id="A0A1D8S235"/>
<dbReference type="GO" id="GO:0016491">
    <property type="term" value="F:oxidoreductase activity"/>
    <property type="evidence" value="ECO:0007669"/>
    <property type="project" value="UniProtKB-KW"/>
</dbReference>
<feature type="domain" description="FAD-binding" evidence="5">
    <location>
        <begin position="4"/>
        <end position="172"/>
    </location>
</feature>
<keyword evidence="3" id="KW-0274">FAD</keyword>
<proteinExistence type="predicted"/>
<reference evidence="8" key="3">
    <citation type="journal article" date="2017" name="ISME J.">
        <title>Discovery of anaerobic lithoheterotrophic haloarchaea, ubiquitous in hypersaline habitats.</title>
        <authorList>
            <person name="Sorokin D.Y."/>
            <person name="Messina E."/>
            <person name="Smedile F."/>
            <person name="Roman P."/>
            <person name="Damste J.S.S."/>
            <person name="Ciordia S."/>
            <person name="Mena M.C."/>
            <person name="Ferrer M."/>
            <person name="Golyshin P.N."/>
            <person name="Kublanov I.V."/>
            <person name="Samarov N.I."/>
            <person name="Toshchakov S.V."/>
            <person name="La Cono V."/>
            <person name="Yakimov M.M."/>
        </authorList>
    </citation>
    <scope>NUCLEOTIDE SEQUENCE</scope>
    <source>
        <strain evidence="8">HSR6</strain>
    </source>
</reference>
<evidence type="ECO:0000256" key="3">
    <source>
        <dbReference type="ARBA" id="ARBA00022827"/>
    </source>
</evidence>
<dbReference type="PANTHER" id="PTHR43624">
    <property type="entry name" value="ELECTRON TRANSFER FLAVOPROTEIN-QUINONE OXIDOREDUCTASE YDIS-RELATED"/>
    <property type="match status" value="1"/>
</dbReference>
<reference evidence="7 9" key="1">
    <citation type="submission" date="2016-06" db="EMBL/GenBank/DDBJ databases">
        <title>Discovery of anaerobic lithoheterotrophic haloarchaeon capable of sulfur respiration by hydrogen and formate.</title>
        <authorList>
            <person name="Sorokin D.Y."/>
            <person name="Kublanov I.V."/>
            <person name="Roman P."/>
            <person name="Sinninghe Damste J.S."/>
            <person name="Golyshin P.N."/>
            <person name="Rojo D."/>
            <person name="Ciordia S."/>
            <person name="Mena Md.C."/>
            <person name="Ferrer M."/>
            <person name="Smedile F."/>
            <person name="Messina E."/>
            <person name="La Cono V."/>
            <person name="Yakimov M.M."/>
        </authorList>
    </citation>
    <scope>NUCLEOTIDE SEQUENCE [LARGE SCALE GENOMIC DNA]</scope>
    <source>
        <strain evidence="7 9">HTSR1</strain>
    </source>
</reference>
<evidence type="ECO:0000256" key="1">
    <source>
        <dbReference type="ARBA" id="ARBA00001974"/>
    </source>
</evidence>
<gene>
    <name evidence="8" type="ORF">HSR6_0213</name>
    <name evidence="7" type="ORF">HTSR_0226</name>
</gene>
<dbReference type="PRINTS" id="PR00420">
    <property type="entry name" value="RNGMNOXGNASE"/>
</dbReference>
<dbReference type="EMBL" id="CP016804">
    <property type="protein sequence ID" value="APE94681.1"/>
    <property type="molecule type" value="Genomic_DNA"/>
</dbReference>
<dbReference type="SUPFAM" id="SSF51905">
    <property type="entry name" value="FAD/NAD(P)-binding domain"/>
    <property type="match status" value="1"/>
</dbReference>
<dbReference type="InterPro" id="IPR002938">
    <property type="entry name" value="FAD-bd"/>
</dbReference>
<dbReference type="InterPro" id="IPR059103">
    <property type="entry name" value="FixC-like_C"/>
</dbReference>
<keyword evidence="4" id="KW-0560">Oxidoreductase</keyword>
<dbReference type="InterPro" id="IPR036188">
    <property type="entry name" value="FAD/NAD-bd_sf"/>
</dbReference>
<keyword evidence="10" id="KW-1185">Reference proteome</keyword>